<protein>
    <submittedName>
        <fullName evidence="5 6">Calmodulin</fullName>
    </submittedName>
</protein>
<evidence type="ECO:0000313" key="5">
    <source>
        <dbReference type="WBParaSite" id="maker-uti_cns_0006602-snap-gene-0.4-mRNA-1"/>
    </source>
</evidence>
<dbReference type="GO" id="GO:0043226">
    <property type="term" value="C:organelle"/>
    <property type="evidence" value="ECO:0007669"/>
    <property type="project" value="UniProtKB-ARBA"/>
</dbReference>
<dbReference type="PROSITE" id="PS00018">
    <property type="entry name" value="EF_HAND_1"/>
    <property type="match status" value="2"/>
</dbReference>
<dbReference type="WBParaSite" id="maker-uti_cns_0008017-snap-gene-0.5-mRNA-1">
    <property type="protein sequence ID" value="maker-uti_cns_0008017-snap-gene-0.5-mRNA-1"/>
    <property type="gene ID" value="maker-uti_cns_0008017-snap-gene-0.5"/>
</dbReference>
<dbReference type="GO" id="GO:0005509">
    <property type="term" value="F:calcium ion binding"/>
    <property type="evidence" value="ECO:0007669"/>
    <property type="project" value="InterPro"/>
</dbReference>
<dbReference type="InterPro" id="IPR002048">
    <property type="entry name" value="EF_hand_dom"/>
</dbReference>
<accession>A0A1I8HV68</accession>
<dbReference type="PANTHER" id="PTHR23050">
    <property type="entry name" value="CALCIUM BINDING PROTEIN"/>
    <property type="match status" value="1"/>
</dbReference>
<dbReference type="Pfam" id="PF13499">
    <property type="entry name" value="EF-hand_7"/>
    <property type="match status" value="2"/>
</dbReference>
<dbReference type="CDD" id="cd00051">
    <property type="entry name" value="EFh"/>
    <property type="match status" value="2"/>
</dbReference>
<evidence type="ECO:0000256" key="2">
    <source>
        <dbReference type="ARBA" id="ARBA00022837"/>
    </source>
</evidence>
<dbReference type="InterPro" id="IPR018247">
    <property type="entry name" value="EF_Hand_1_Ca_BS"/>
</dbReference>
<dbReference type="Gene3D" id="1.10.238.10">
    <property type="entry name" value="EF-hand"/>
    <property type="match status" value="2"/>
</dbReference>
<proteinExistence type="predicted"/>
<evidence type="ECO:0000259" key="3">
    <source>
        <dbReference type="PROSITE" id="PS50222"/>
    </source>
</evidence>
<reference evidence="5 6" key="1">
    <citation type="submission" date="2016-11" db="UniProtKB">
        <authorList>
            <consortium name="WormBaseParasite"/>
        </authorList>
    </citation>
    <scope>IDENTIFICATION</scope>
</reference>
<dbReference type="WBParaSite" id="maker-uti_cns_0014856-snap-gene-0.3-mRNA-1">
    <property type="protein sequence ID" value="maker-uti_cns_0014856-snap-gene-0.3-mRNA-1"/>
    <property type="gene ID" value="maker-uti_cns_0014856-snap-gene-0.3"/>
</dbReference>
<keyword evidence="1" id="KW-0677">Repeat</keyword>
<keyword evidence="4" id="KW-1185">Reference proteome</keyword>
<dbReference type="WBParaSite" id="maker-uti_cns_0006602-snap-gene-0.4-mRNA-1">
    <property type="protein sequence ID" value="maker-uti_cns_0006602-snap-gene-0.4-mRNA-1"/>
    <property type="gene ID" value="maker-uti_cns_0006602-snap-gene-0.4"/>
</dbReference>
<feature type="domain" description="EF-hand" evidence="3">
    <location>
        <begin position="43"/>
        <end position="78"/>
    </location>
</feature>
<evidence type="ECO:0000313" key="4">
    <source>
        <dbReference type="Proteomes" id="UP000095280"/>
    </source>
</evidence>
<dbReference type="SMART" id="SM00054">
    <property type="entry name" value="EFh"/>
    <property type="match status" value="3"/>
</dbReference>
<dbReference type="FunFam" id="1.10.238.10:FF:000178">
    <property type="entry name" value="Calmodulin-2 A"/>
    <property type="match status" value="1"/>
</dbReference>
<name>A0A1I8HV68_9PLAT</name>
<keyword evidence="2" id="KW-0106">Calcium</keyword>
<sequence>VTTQVSSNRFVSSHRFQRLILLHTIYRTASSVPAGGEKMDQQITDAELKDMFTLFDQNNSGYIESFELRNILQAMGQNPTQKDVDTIIQEADVLVKDGKIDFDEFARIMRTNGTFKSSNEMDDELMKAFEMFDRDKNGYISRQELEFVLKSIGEPMSYEEIDEMFKKFVVMFNHSFKGGV</sequence>
<dbReference type="Proteomes" id="UP000095280">
    <property type="component" value="Unplaced"/>
</dbReference>
<organism evidence="4 6">
    <name type="scientific">Macrostomum lignano</name>
    <dbReference type="NCBI Taxonomy" id="282301"/>
    <lineage>
        <taxon>Eukaryota</taxon>
        <taxon>Metazoa</taxon>
        <taxon>Spiralia</taxon>
        <taxon>Lophotrochozoa</taxon>
        <taxon>Platyhelminthes</taxon>
        <taxon>Rhabditophora</taxon>
        <taxon>Macrostomorpha</taxon>
        <taxon>Macrostomida</taxon>
        <taxon>Macrostomidae</taxon>
        <taxon>Macrostomum</taxon>
    </lineage>
</organism>
<dbReference type="InterPro" id="IPR011992">
    <property type="entry name" value="EF-hand-dom_pair"/>
</dbReference>
<feature type="domain" description="EF-hand" evidence="3">
    <location>
        <begin position="120"/>
        <end position="155"/>
    </location>
</feature>
<dbReference type="PROSITE" id="PS50222">
    <property type="entry name" value="EF_HAND_2"/>
    <property type="match status" value="3"/>
</dbReference>
<dbReference type="AlphaFoldDB" id="A0A1I8HV68"/>
<dbReference type="SUPFAM" id="SSF47473">
    <property type="entry name" value="EF-hand"/>
    <property type="match status" value="1"/>
</dbReference>
<evidence type="ECO:0000256" key="1">
    <source>
        <dbReference type="ARBA" id="ARBA00022737"/>
    </source>
</evidence>
<feature type="domain" description="EF-hand" evidence="3">
    <location>
        <begin position="96"/>
        <end position="115"/>
    </location>
</feature>
<dbReference type="InterPro" id="IPR050145">
    <property type="entry name" value="Centrin_CML-like"/>
</dbReference>
<evidence type="ECO:0000313" key="6">
    <source>
        <dbReference type="WBParaSite" id="maker-uti_cns_0008017-snap-gene-0.5-mRNA-1"/>
    </source>
</evidence>